<dbReference type="AlphaFoldDB" id="A0A854QI66"/>
<evidence type="ECO:0000313" key="2">
    <source>
        <dbReference type="EMBL" id="OXG25563.1"/>
    </source>
</evidence>
<evidence type="ECO:0000256" key="1">
    <source>
        <dbReference type="SAM" id="MobiDB-lite"/>
    </source>
</evidence>
<dbReference type="Proteomes" id="UP000199727">
    <property type="component" value="Unassembled WGS sequence"/>
</dbReference>
<dbReference type="EMBL" id="AMKT01000027">
    <property type="protein sequence ID" value="OXG25563.1"/>
    <property type="molecule type" value="Genomic_DNA"/>
</dbReference>
<sequence>MSNPNEPSKTNGQLNSLIGSGKTLVGNAIETAYSTVGGSTEPSSWTTAGQKQHDKGEAEISAAKTQGYVEGVGDRLEGKKDSVVGAITGDKTQQTSGNVQHDKGEAQMNVNKSS</sequence>
<name>A0A854QI66_CRYNE</name>
<proteinExistence type="predicted"/>
<feature type="compositionally biased region" description="Polar residues" evidence="1">
    <location>
        <begin position="34"/>
        <end position="50"/>
    </location>
</feature>
<protein>
    <recommendedName>
        <fullName evidence="4">CsbD-like domain-containing protein</fullName>
    </recommendedName>
</protein>
<gene>
    <name evidence="2" type="ORF">C361_01522</name>
</gene>
<dbReference type="OrthoDB" id="9999611at2759"/>
<dbReference type="PANTHER" id="PTHR40460">
    <property type="entry name" value="CHROMOSOME 1, WHOLE GENOME SHOTGUN SEQUENCE"/>
    <property type="match status" value="1"/>
</dbReference>
<comment type="caution">
    <text evidence="2">The sequence shown here is derived from an EMBL/GenBank/DDBJ whole genome shotgun (WGS) entry which is preliminary data.</text>
</comment>
<feature type="region of interest" description="Disordered" evidence="1">
    <location>
        <begin position="34"/>
        <end position="59"/>
    </location>
</feature>
<feature type="region of interest" description="Disordered" evidence="1">
    <location>
        <begin position="88"/>
        <end position="114"/>
    </location>
</feature>
<reference evidence="2 3" key="1">
    <citation type="submission" date="2017-06" db="EMBL/GenBank/DDBJ databases">
        <title>Global population genomics of the pathogenic fungus Cryptococcus neoformans var. grubii.</title>
        <authorList>
            <person name="Cuomo C."/>
            <person name="Litvintseva A."/>
            <person name="Chen Y."/>
            <person name="Young S."/>
            <person name="Zeng Q."/>
            <person name="Chapman S."/>
            <person name="Gujja S."/>
            <person name="Saif S."/>
            <person name="Birren B."/>
        </authorList>
    </citation>
    <scope>NUCLEOTIDE SEQUENCE [LARGE SCALE GENOMIC DNA]</scope>
    <source>
        <strain evidence="2 3">Tu259-1</strain>
    </source>
</reference>
<feature type="compositionally biased region" description="Polar residues" evidence="1">
    <location>
        <begin position="90"/>
        <end position="99"/>
    </location>
</feature>
<evidence type="ECO:0008006" key="4">
    <source>
        <dbReference type="Google" id="ProtNLM"/>
    </source>
</evidence>
<accession>A0A854QI66</accession>
<organism evidence="2 3">
    <name type="scientific">Cryptococcus neoformans Tu259-1</name>
    <dbReference type="NCBI Taxonomy" id="1230072"/>
    <lineage>
        <taxon>Eukaryota</taxon>
        <taxon>Fungi</taxon>
        <taxon>Dikarya</taxon>
        <taxon>Basidiomycota</taxon>
        <taxon>Agaricomycotina</taxon>
        <taxon>Tremellomycetes</taxon>
        <taxon>Tremellales</taxon>
        <taxon>Cryptococcaceae</taxon>
        <taxon>Cryptococcus</taxon>
        <taxon>Cryptococcus neoformans species complex</taxon>
    </lineage>
</organism>
<evidence type="ECO:0000313" key="3">
    <source>
        <dbReference type="Proteomes" id="UP000199727"/>
    </source>
</evidence>
<dbReference type="PANTHER" id="PTHR40460:SF1">
    <property type="entry name" value="CSBD-LIKE DOMAIN-CONTAINING PROTEIN"/>
    <property type="match status" value="1"/>
</dbReference>